<dbReference type="PANTHER" id="PTHR47478">
    <property type="match status" value="1"/>
</dbReference>
<organism evidence="1 2">
    <name type="scientific">Sellimonas caecigallum</name>
    <dbReference type="NCBI Taxonomy" id="2592333"/>
    <lineage>
        <taxon>Bacteria</taxon>
        <taxon>Bacillati</taxon>
        <taxon>Bacillota</taxon>
        <taxon>Clostridia</taxon>
        <taxon>Lachnospirales</taxon>
        <taxon>Lachnospiraceae</taxon>
        <taxon>Sellimonas</taxon>
    </lineage>
</organism>
<dbReference type="PANTHER" id="PTHR47478:SF1">
    <property type="entry name" value="PYRIMIDINE 5'-NUCLEOTIDASE YJJG"/>
    <property type="match status" value="1"/>
</dbReference>
<comment type="caution">
    <text evidence="1">The sequence shown here is derived from an EMBL/GenBank/DDBJ whole genome shotgun (WGS) entry which is preliminary data.</text>
</comment>
<dbReference type="InterPro" id="IPR011951">
    <property type="entry name" value="HAD-SF_hydro_IA_YjjG/PynA"/>
</dbReference>
<dbReference type="InterPro" id="IPR036412">
    <property type="entry name" value="HAD-like_sf"/>
</dbReference>
<dbReference type="InterPro" id="IPR006439">
    <property type="entry name" value="HAD-SF_hydro_IA"/>
</dbReference>
<dbReference type="RefSeq" id="WP_221919313.1">
    <property type="nucleotide sequence ID" value="NZ_CP173660.1"/>
</dbReference>
<reference evidence="1 2" key="1">
    <citation type="journal article" date="2020" name="New Microbes New Infect">
        <title>Sellimonas caecigallum sp. nov., description and genome sequence of a new member of the Sellimonas genus isolated from the cecum of feral chicken.</title>
        <authorList>
            <person name="Wongkuna S."/>
            <person name="Ghimire S."/>
            <person name="Antony L."/>
            <person name="Chankhamhaengdecha S."/>
            <person name="Janvilisri T."/>
            <person name="Scaria J."/>
        </authorList>
    </citation>
    <scope>NUCLEOTIDE SEQUENCE [LARGE SCALE GENOMIC DNA]</scope>
    <source>
        <strain evidence="1 2">SW451</strain>
    </source>
</reference>
<proteinExistence type="predicted"/>
<evidence type="ECO:0000313" key="2">
    <source>
        <dbReference type="Proteomes" id="UP000779049"/>
    </source>
</evidence>
<dbReference type="InterPro" id="IPR052550">
    <property type="entry name" value="Pyrimidine_5'-ntase_YjjG"/>
</dbReference>
<dbReference type="InterPro" id="IPR041492">
    <property type="entry name" value="HAD_2"/>
</dbReference>
<sequence>MFDIILFDLDNTLLDFNWAERSALLHTLPSLGIEPSEAVIRRYSELNLAQWKLLELGKLTREEVKLRRYKLLFEEIGSDASPYEAVKIYESYLCQGHCFLPDAEDILKTLCSSRQLYLVTNGTAAVQKGRIESAGLSRYFRDFFISEEIGYNKPFKEYFDYCFSHIPNFYKESCVIVGDSLSSDIKGGKNAGIQTVWFNPALSQPDFDIQPDYEIHALKELLTIL</sequence>
<evidence type="ECO:0000313" key="1">
    <source>
        <dbReference type="EMBL" id="MBY0757978.1"/>
    </source>
</evidence>
<dbReference type="EMBL" id="VIRV01000002">
    <property type="protein sequence ID" value="MBY0757978.1"/>
    <property type="molecule type" value="Genomic_DNA"/>
</dbReference>
<dbReference type="InterPro" id="IPR023198">
    <property type="entry name" value="PGP-like_dom2"/>
</dbReference>
<dbReference type="SUPFAM" id="SSF56784">
    <property type="entry name" value="HAD-like"/>
    <property type="match status" value="1"/>
</dbReference>
<name>A0ABS7L4K2_9FIRM</name>
<dbReference type="InterPro" id="IPR023214">
    <property type="entry name" value="HAD_sf"/>
</dbReference>
<dbReference type="Gene3D" id="1.10.150.240">
    <property type="entry name" value="Putative phosphatase, domain 2"/>
    <property type="match status" value="1"/>
</dbReference>
<gene>
    <name evidence="1" type="ORF">FLB61_02510</name>
</gene>
<dbReference type="NCBIfam" id="TIGR02254">
    <property type="entry name" value="YjjG_YfnB"/>
    <property type="match status" value="1"/>
</dbReference>
<protein>
    <submittedName>
        <fullName evidence="1">Noncanonical pyrimidine nucleotidase, YjjG family</fullName>
    </submittedName>
</protein>
<dbReference type="Proteomes" id="UP000779049">
    <property type="component" value="Unassembled WGS sequence"/>
</dbReference>
<dbReference type="SFLD" id="SFLDG01135">
    <property type="entry name" value="C1.5.6:_HAD__Beta-PGM__Phospha"/>
    <property type="match status" value="1"/>
</dbReference>
<dbReference type="NCBIfam" id="TIGR01549">
    <property type="entry name" value="HAD-SF-IA-v1"/>
    <property type="match status" value="1"/>
</dbReference>
<dbReference type="Pfam" id="PF13419">
    <property type="entry name" value="HAD_2"/>
    <property type="match status" value="1"/>
</dbReference>
<accession>A0ABS7L4K2</accession>
<keyword evidence="2" id="KW-1185">Reference proteome</keyword>
<dbReference type="SFLD" id="SFLDG01129">
    <property type="entry name" value="C1.5:_HAD__Beta-PGM__Phosphata"/>
    <property type="match status" value="1"/>
</dbReference>
<dbReference type="SFLD" id="SFLDS00003">
    <property type="entry name" value="Haloacid_Dehalogenase"/>
    <property type="match status" value="1"/>
</dbReference>
<dbReference type="Gene3D" id="3.40.50.1000">
    <property type="entry name" value="HAD superfamily/HAD-like"/>
    <property type="match status" value="1"/>
</dbReference>